<feature type="compositionally biased region" description="Polar residues" evidence="6">
    <location>
        <begin position="1644"/>
        <end position="1663"/>
    </location>
</feature>
<dbReference type="EC" id="3.2.1.14" evidence="2"/>
<dbReference type="SUPFAM" id="SSF51445">
    <property type="entry name" value="(Trans)glycosidases"/>
    <property type="match status" value="1"/>
</dbReference>
<dbReference type="InterPro" id="IPR001223">
    <property type="entry name" value="Glyco_hydro18_cat"/>
</dbReference>
<keyword evidence="9" id="KW-0378">Hydrolase</keyword>
<feature type="disulfide bond" evidence="5">
    <location>
        <begin position="7"/>
        <end position="19"/>
    </location>
</feature>
<evidence type="ECO:0000256" key="2">
    <source>
        <dbReference type="ARBA" id="ARBA00012729"/>
    </source>
</evidence>
<feature type="domain" description="Chitin-binding type-1" evidence="7">
    <location>
        <begin position="1"/>
        <end position="36"/>
    </location>
</feature>
<dbReference type="PANTHER" id="PTHR11177">
    <property type="entry name" value="CHITINASE"/>
    <property type="match status" value="1"/>
</dbReference>
<dbReference type="PANTHER" id="PTHR11177:SF397">
    <property type="entry name" value="CHITINASE"/>
    <property type="match status" value="1"/>
</dbReference>
<evidence type="ECO:0000259" key="8">
    <source>
        <dbReference type="PROSITE" id="PS51910"/>
    </source>
</evidence>
<dbReference type="GO" id="GO:0008061">
    <property type="term" value="F:chitin binding"/>
    <property type="evidence" value="ECO:0007669"/>
    <property type="project" value="UniProtKB-UniRule"/>
</dbReference>
<dbReference type="Gene3D" id="3.30.60.10">
    <property type="entry name" value="Endochitinase-like"/>
    <property type="match status" value="1"/>
</dbReference>
<name>A0A2I2FGD4_ASPCN</name>
<evidence type="ECO:0000256" key="3">
    <source>
        <dbReference type="ARBA" id="ARBA00022669"/>
    </source>
</evidence>
<feature type="disulfide bond" evidence="5">
    <location>
        <begin position="12"/>
        <end position="26"/>
    </location>
</feature>
<dbReference type="CDD" id="cd00035">
    <property type="entry name" value="ChtBD1"/>
    <property type="match status" value="1"/>
</dbReference>
<dbReference type="InterPro" id="IPR017853">
    <property type="entry name" value="GH"/>
</dbReference>
<dbReference type="OrthoDB" id="73875at2759"/>
<feature type="domain" description="GH18" evidence="8">
    <location>
        <begin position="48"/>
        <end position="408"/>
    </location>
</feature>
<dbReference type="InterPro" id="IPR001002">
    <property type="entry name" value="Chitin-bd_1"/>
</dbReference>
<gene>
    <name evidence="9" type="ORF">BDW47DRAFT_124375</name>
</gene>
<proteinExistence type="inferred from homology"/>
<dbReference type="EMBL" id="KZ559128">
    <property type="protein sequence ID" value="PLB39697.1"/>
    <property type="molecule type" value="Genomic_DNA"/>
</dbReference>
<dbReference type="GO" id="GO:0008843">
    <property type="term" value="F:endochitinase activity"/>
    <property type="evidence" value="ECO:0007669"/>
    <property type="project" value="UniProtKB-EC"/>
</dbReference>
<dbReference type="InterPro" id="IPR029070">
    <property type="entry name" value="Chitinase_insertion_sf"/>
</dbReference>
<dbReference type="SMART" id="SM00636">
    <property type="entry name" value="Glyco_18"/>
    <property type="match status" value="1"/>
</dbReference>
<dbReference type="RefSeq" id="XP_024673709.1">
    <property type="nucleotide sequence ID" value="XM_024816243.1"/>
</dbReference>
<evidence type="ECO:0000313" key="10">
    <source>
        <dbReference type="Proteomes" id="UP000234585"/>
    </source>
</evidence>
<dbReference type="SUPFAM" id="SSF57016">
    <property type="entry name" value="Plant lectins/antimicrobial peptides"/>
    <property type="match status" value="1"/>
</dbReference>
<comment type="caution">
    <text evidence="5">Lacks conserved residue(s) required for the propagation of feature annotation.</text>
</comment>
<accession>A0A2I2FGD4</accession>
<dbReference type="InterPro" id="IPR050314">
    <property type="entry name" value="Glycosyl_Hydrlase_18"/>
</dbReference>
<feature type="disulfide bond" evidence="5">
    <location>
        <begin position="30"/>
        <end position="34"/>
    </location>
</feature>
<dbReference type="Pfam" id="PF00704">
    <property type="entry name" value="Glyco_hydro_18"/>
    <property type="match status" value="1"/>
</dbReference>
<sequence length="1663" mass="183577">MPENKGCPLNVCCSPFGFCGTTSQFCGDGCQSGCEQPASNSSGSNVQQRIIGYYEAWQSDKRCMGMNVDQVPVESLTHINYAFAVVEPDTFKIGPMPKADESTISDFTALKERNPNVVVGVSIGGWDFNDNHTDTQGVFADIVSSDKKREKFVSELLKFMKHYAFDAVDLDWEYPGATDRQPPHTDTSGNKKGYVHLMRDIRKALDNEDKKYELSFTAPTSYWYLRWFDMKEMVKAADYVNFMTYDLHGIWDATNPIGSHVLAHTNLTEITDALDLLWRNEVPAKKVNLGLAFYARTFQLKNKDCDRPGCLFKGGGLKGPCTKNSGTLSYRELADVMVSHDITPTYDKKAAVKYFTWNEDQWASFDDQQTFQQKVKFANEQGLGGLLIWSLDQDDSNLDQLRGVLYPRDVKISDSTADDVSFWESQTIGDCQTSDCGGSCSPGTIQIETIDCPSGGGKQKICCPIASAPDPKTCHWRGGESSGFCNGQCHGGEVAISSSVDGGNGHCTDGRQFYCCPIPEVAAGGGINCGWQDSCRKDQEPLTFAGTFLLDFIEPAKFAGLAGPSLSRALEDIDIMSRKMYCCGKEEVNNWKDCYWAGKTGRGVHSCDDNHCNTGHEVELTNSPYGGGESCTPMDTSRQRAFCCNPASGKSPFMPVPLEYLFPDPPPDDSSPEFTLKVDDTWGTGKSKSKDDPNAAAFGFVVITAPDEVSASLDKRDGAPWEVMDCIETDSEDEQKVRVFCTDTSEDSLCHKIHLGKGVPGTILQMPESCGPGKYAVAKTFGLSANQTVPGHLSKRGASEVYDLTYDYDFKRVPRDYGESKMRLDFSNEKGYWDAVVDRPGQGSKSKRDLGVYHENPKRWMEEEWRDAYHMGSLSHDEIHKRWFGEDVLAWLANLIGLSEVEATKEFTHSVDERIEVILIDQQFGPCPVGPAQAQANIRSTVDAHLRIDSSFGLTIIANLGDTIDLSQSYLFFRNKGEVTAKFQLDAVASLTYRSGDIKLFGLDDFPGATFRVPGIVTVGPNMAVYASADAEFTVAGHLEAEVAVAQWEIRQTYPENAKYPPEAISEPDNDGTQTLGKPRFEASVTARGEIALHLKPTVQFGIEFDSRWKVDKCTVDLVLDGYTIAHAQASASTSSDNSCPFSYGIDAGSNIFAQLNAPKLYGWGGQTRIPIATVPRKQITPETCVNNSSKRSFDEIDPLSGDYLPSFNSPGLGINQMDKRETFTLGPIITIPDSFLSCPSNDSTSNSTFYCPSCGVKNDDDHQNSRTRRDAEACPLLGPRTEESCANSATLHKRSNGSKKINLSWQGKSFFYSRYPSCSVANLGSLQGVAKWYMPIGFGQNTGCGPQVGKFDDDGNGQTTVSGVDMSQFDNDHVFEIHLISEFLEWLCEGDKETKYNQEAIPFPSAAGWQRPDPTWCEPVFGSEEGTGWKFPVDANDGDPQNWIVNTATKLGGSDRPDLMALYYRESNIAKGQVTQGHQMAVADDDVDVAIQNIISTANIFFYLNDKDIKPMWTQPSNAIEAISASFDAHFWQGAQTDGNGNLYRHGPHFPGREFRIPPAPQGVTHWGLRTLWCFWIDQHLRETEYLASSWAETAKTIMEAYADDDDDDISDDATQFIQNFMGPGGQVTSAHLLYPRNPRGGSRSQSEYDMWGNNNLGDTGI</sequence>
<dbReference type="SMART" id="SM00270">
    <property type="entry name" value="ChtBD1"/>
    <property type="match status" value="1"/>
</dbReference>
<evidence type="ECO:0000256" key="6">
    <source>
        <dbReference type="SAM" id="MobiDB-lite"/>
    </source>
</evidence>
<dbReference type="Gene3D" id="3.10.50.10">
    <property type="match status" value="1"/>
</dbReference>
<organism evidence="9 10">
    <name type="scientific">Aspergillus candidus</name>
    <dbReference type="NCBI Taxonomy" id="41067"/>
    <lineage>
        <taxon>Eukaryota</taxon>
        <taxon>Fungi</taxon>
        <taxon>Dikarya</taxon>
        <taxon>Ascomycota</taxon>
        <taxon>Pezizomycotina</taxon>
        <taxon>Eurotiomycetes</taxon>
        <taxon>Eurotiomycetidae</taxon>
        <taxon>Eurotiales</taxon>
        <taxon>Aspergillaceae</taxon>
        <taxon>Aspergillus</taxon>
        <taxon>Aspergillus subgen. Circumdati</taxon>
    </lineage>
</organism>
<dbReference type="Gene3D" id="3.20.20.80">
    <property type="entry name" value="Glycosidases"/>
    <property type="match status" value="1"/>
</dbReference>
<keyword evidence="4" id="KW-0843">Virulence</keyword>
<dbReference type="PROSITE" id="PS50941">
    <property type="entry name" value="CHIT_BIND_I_2"/>
    <property type="match status" value="1"/>
</dbReference>
<comment type="similarity">
    <text evidence="1">Belongs to the glycosyl hydrolase 18 family. Chitinase class V subfamily.</text>
</comment>
<evidence type="ECO:0000313" key="9">
    <source>
        <dbReference type="EMBL" id="PLB39697.1"/>
    </source>
</evidence>
<dbReference type="Proteomes" id="UP000234585">
    <property type="component" value="Unassembled WGS sequence"/>
</dbReference>
<evidence type="ECO:0000256" key="4">
    <source>
        <dbReference type="ARBA" id="ARBA00023026"/>
    </source>
</evidence>
<dbReference type="InterPro" id="IPR036861">
    <property type="entry name" value="Endochitinase-like_sf"/>
</dbReference>
<protein>
    <recommendedName>
        <fullName evidence="2">chitinase</fullName>
        <ecNumber evidence="2">3.2.1.14</ecNumber>
    </recommendedName>
</protein>
<feature type="region of interest" description="Disordered" evidence="6">
    <location>
        <begin position="1640"/>
        <end position="1663"/>
    </location>
</feature>
<dbReference type="GO" id="GO:0005975">
    <property type="term" value="P:carbohydrate metabolic process"/>
    <property type="evidence" value="ECO:0007669"/>
    <property type="project" value="InterPro"/>
</dbReference>
<dbReference type="InterPro" id="IPR018371">
    <property type="entry name" value="Chitin-binding_1_CS"/>
</dbReference>
<keyword evidence="10" id="KW-1185">Reference proteome</keyword>
<dbReference type="SUPFAM" id="SSF54556">
    <property type="entry name" value="Chitinase insertion domain"/>
    <property type="match status" value="1"/>
</dbReference>
<dbReference type="PROSITE" id="PS00026">
    <property type="entry name" value="CHIT_BIND_I_1"/>
    <property type="match status" value="1"/>
</dbReference>
<dbReference type="InterPro" id="IPR011583">
    <property type="entry name" value="Chitinase_II/V-like_cat"/>
</dbReference>
<evidence type="ECO:0000256" key="1">
    <source>
        <dbReference type="ARBA" id="ARBA00008682"/>
    </source>
</evidence>
<evidence type="ECO:0000256" key="5">
    <source>
        <dbReference type="PROSITE-ProRule" id="PRU00261"/>
    </source>
</evidence>
<dbReference type="PROSITE" id="PS51910">
    <property type="entry name" value="GH18_2"/>
    <property type="match status" value="1"/>
</dbReference>
<keyword evidence="5" id="KW-1015">Disulfide bond</keyword>
<dbReference type="STRING" id="41067.A0A2I2FGD4"/>
<dbReference type="Pfam" id="PF00187">
    <property type="entry name" value="Chitin_bind_1"/>
    <property type="match status" value="1"/>
</dbReference>
<keyword evidence="3 5" id="KW-0147">Chitin-binding</keyword>
<reference evidence="9 10" key="1">
    <citation type="submission" date="2017-12" db="EMBL/GenBank/DDBJ databases">
        <authorList>
            <consortium name="DOE Joint Genome Institute"/>
            <person name="Haridas S."/>
            <person name="Kjaerbolling I."/>
            <person name="Vesth T.C."/>
            <person name="Frisvad J.C."/>
            <person name="Nybo J.L."/>
            <person name="Theobald S."/>
            <person name="Kuo A."/>
            <person name="Bowyer P."/>
            <person name="Matsuda Y."/>
            <person name="Mondo S."/>
            <person name="Lyhne E.K."/>
            <person name="Kogle M.E."/>
            <person name="Clum A."/>
            <person name="Lipzen A."/>
            <person name="Salamov A."/>
            <person name="Ngan C.Y."/>
            <person name="Daum C."/>
            <person name="Chiniquy J."/>
            <person name="Barry K."/>
            <person name="LaButti K."/>
            <person name="Simmons B.A."/>
            <person name="Magnuson J.K."/>
            <person name="Mortensen U.H."/>
            <person name="Larsen T.O."/>
            <person name="Grigoriev I.V."/>
            <person name="Baker S.E."/>
            <person name="Andersen M.R."/>
            <person name="Nordberg H.P."/>
            <person name="Cantor M.N."/>
            <person name="Hua S.X."/>
        </authorList>
    </citation>
    <scope>NUCLEOTIDE SEQUENCE [LARGE SCALE GENOMIC DNA]</scope>
    <source>
        <strain evidence="9 10">CBS 102.13</strain>
    </source>
</reference>
<evidence type="ECO:0000259" key="7">
    <source>
        <dbReference type="PROSITE" id="PS50941"/>
    </source>
</evidence>
<dbReference type="GeneID" id="36523403"/>